<dbReference type="SUPFAM" id="SSF55781">
    <property type="entry name" value="GAF domain-like"/>
    <property type="match status" value="2"/>
</dbReference>
<sequence length="210" mass="23794">VFINDSETQELYSRVAQGNLNREIRVMSNQGIAGWVFTNNTGAIVNDAYKDERFHKSVDMRTGYRTKSILCAPLRTVSGEIIGVTQLLNKINDQFTKKDLKLLESITEQATIAIQGHLVQEKMEKSRKKEMEFMDIVSQISSELEFNSMLEKALHHICTLLDAERSTLWINDENNNELFTKVGEGLEQEARMPNHKGIAGQVFTTGEPSN</sequence>
<feature type="non-terminal residue" evidence="2">
    <location>
        <position position="210"/>
    </location>
</feature>
<evidence type="ECO:0000313" key="2">
    <source>
        <dbReference type="EMBL" id="SVC86686.1"/>
    </source>
</evidence>
<dbReference type="Pfam" id="PF01590">
    <property type="entry name" value="GAF"/>
    <property type="match status" value="1"/>
</dbReference>
<dbReference type="SMART" id="SM00065">
    <property type="entry name" value="GAF"/>
    <property type="match status" value="1"/>
</dbReference>
<gene>
    <name evidence="2" type="ORF">METZ01_LOCUS339540</name>
</gene>
<dbReference type="Gene3D" id="3.30.450.40">
    <property type="match status" value="2"/>
</dbReference>
<dbReference type="AlphaFoldDB" id="A0A382QML2"/>
<evidence type="ECO:0000259" key="1">
    <source>
        <dbReference type="SMART" id="SM00065"/>
    </source>
</evidence>
<dbReference type="EMBL" id="UINC01115561">
    <property type="protein sequence ID" value="SVC86686.1"/>
    <property type="molecule type" value="Genomic_DNA"/>
</dbReference>
<dbReference type="InterPro" id="IPR029016">
    <property type="entry name" value="GAF-like_dom_sf"/>
</dbReference>
<dbReference type="PANTHER" id="PTHR43155">
    <property type="entry name" value="CYCLIC DI-GMP PHOSPHODIESTERASE PA4108-RELATED"/>
    <property type="match status" value="1"/>
</dbReference>
<dbReference type="PANTHER" id="PTHR43155:SF2">
    <property type="entry name" value="CYCLIC DI-GMP PHOSPHODIESTERASE PA4108"/>
    <property type="match status" value="1"/>
</dbReference>
<organism evidence="2">
    <name type="scientific">marine metagenome</name>
    <dbReference type="NCBI Taxonomy" id="408172"/>
    <lineage>
        <taxon>unclassified sequences</taxon>
        <taxon>metagenomes</taxon>
        <taxon>ecological metagenomes</taxon>
    </lineage>
</organism>
<protein>
    <recommendedName>
        <fullName evidence="1">GAF domain-containing protein</fullName>
    </recommendedName>
</protein>
<feature type="domain" description="GAF" evidence="1">
    <location>
        <begin position="1"/>
        <end position="124"/>
    </location>
</feature>
<name>A0A382QML2_9ZZZZ</name>
<proteinExistence type="predicted"/>
<feature type="non-terminal residue" evidence="2">
    <location>
        <position position="1"/>
    </location>
</feature>
<reference evidence="2" key="1">
    <citation type="submission" date="2018-05" db="EMBL/GenBank/DDBJ databases">
        <authorList>
            <person name="Lanie J.A."/>
            <person name="Ng W.-L."/>
            <person name="Kazmierczak K.M."/>
            <person name="Andrzejewski T.M."/>
            <person name="Davidsen T.M."/>
            <person name="Wayne K.J."/>
            <person name="Tettelin H."/>
            <person name="Glass J.I."/>
            <person name="Rusch D."/>
            <person name="Podicherti R."/>
            <person name="Tsui H.-C.T."/>
            <person name="Winkler M.E."/>
        </authorList>
    </citation>
    <scope>NUCLEOTIDE SEQUENCE</scope>
</reference>
<accession>A0A382QML2</accession>
<dbReference type="InterPro" id="IPR003018">
    <property type="entry name" value="GAF"/>
</dbReference>